<dbReference type="GO" id="GO:0006355">
    <property type="term" value="P:regulation of DNA-templated transcription"/>
    <property type="evidence" value="ECO:0007669"/>
    <property type="project" value="InterPro"/>
</dbReference>
<dbReference type="CDD" id="cd06170">
    <property type="entry name" value="LuxR_C_like"/>
    <property type="match status" value="1"/>
</dbReference>
<comment type="caution">
    <text evidence="9">The sequence shown here is derived from an EMBL/GenBank/DDBJ whole genome shotgun (WGS) entry which is preliminary data.</text>
</comment>
<reference evidence="9" key="1">
    <citation type="journal article" date="2014" name="Int. J. Syst. Evol. Microbiol.">
        <title>Complete genome sequence of Corynebacterium casei LMG S-19264T (=DSM 44701T), isolated from a smear-ripened cheese.</title>
        <authorList>
            <consortium name="US DOE Joint Genome Institute (JGI-PGF)"/>
            <person name="Walter F."/>
            <person name="Albersmeier A."/>
            <person name="Kalinowski J."/>
            <person name="Ruckert C."/>
        </authorList>
    </citation>
    <scope>NUCLEOTIDE SEQUENCE</scope>
    <source>
        <strain evidence="9">VKM Ac-2007</strain>
    </source>
</reference>
<reference evidence="9" key="2">
    <citation type="submission" date="2023-01" db="EMBL/GenBank/DDBJ databases">
        <authorList>
            <person name="Sun Q."/>
            <person name="Evtushenko L."/>
        </authorList>
    </citation>
    <scope>NUCLEOTIDE SEQUENCE</scope>
    <source>
        <strain evidence="9">VKM Ac-2007</strain>
    </source>
</reference>
<accession>A0A9W6HY09</accession>
<dbReference type="RefSeq" id="WP_309298380.1">
    <property type="nucleotide sequence ID" value="NZ_BAAAVD010000044.1"/>
</dbReference>
<dbReference type="SMART" id="SM00448">
    <property type="entry name" value="REC"/>
    <property type="match status" value="1"/>
</dbReference>
<dbReference type="PROSITE" id="PS50043">
    <property type="entry name" value="HTH_LUXR_2"/>
    <property type="match status" value="1"/>
</dbReference>
<dbReference type="SMART" id="SM00421">
    <property type="entry name" value="HTH_LUXR"/>
    <property type="match status" value="1"/>
</dbReference>
<feature type="region of interest" description="Disordered" evidence="6">
    <location>
        <begin position="1"/>
        <end position="60"/>
    </location>
</feature>
<dbReference type="PROSITE" id="PS50110">
    <property type="entry name" value="RESPONSE_REGULATORY"/>
    <property type="match status" value="1"/>
</dbReference>
<keyword evidence="10" id="KW-1185">Reference proteome</keyword>
<dbReference type="GO" id="GO:0003677">
    <property type="term" value="F:DNA binding"/>
    <property type="evidence" value="ECO:0007669"/>
    <property type="project" value="UniProtKB-KW"/>
</dbReference>
<feature type="compositionally biased region" description="Low complexity" evidence="6">
    <location>
        <begin position="10"/>
        <end position="59"/>
    </location>
</feature>
<keyword evidence="2" id="KW-0805">Transcription regulation</keyword>
<evidence type="ECO:0000259" key="7">
    <source>
        <dbReference type="PROSITE" id="PS50043"/>
    </source>
</evidence>
<evidence type="ECO:0000256" key="6">
    <source>
        <dbReference type="SAM" id="MobiDB-lite"/>
    </source>
</evidence>
<dbReference type="PROSITE" id="PS00622">
    <property type="entry name" value="HTH_LUXR_1"/>
    <property type="match status" value="1"/>
</dbReference>
<keyword evidence="1 5" id="KW-0597">Phosphoprotein</keyword>
<dbReference type="PRINTS" id="PR00038">
    <property type="entry name" value="HTHLUXR"/>
</dbReference>
<dbReference type="InterPro" id="IPR001789">
    <property type="entry name" value="Sig_transdc_resp-reg_receiver"/>
</dbReference>
<keyword evidence="4" id="KW-0804">Transcription</keyword>
<organism evidence="9 10">
    <name type="scientific">Streptosporangium carneum</name>
    <dbReference type="NCBI Taxonomy" id="47481"/>
    <lineage>
        <taxon>Bacteria</taxon>
        <taxon>Bacillati</taxon>
        <taxon>Actinomycetota</taxon>
        <taxon>Actinomycetes</taxon>
        <taxon>Streptosporangiales</taxon>
        <taxon>Streptosporangiaceae</taxon>
        <taxon>Streptosporangium</taxon>
    </lineage>
</organism>
<evidence type="ECO:0000256" key="2">
    <source>
        <dbReference type="ARBA" id="ARBA00023015"/>
    </source>
</evidence>
<dbReference type="Gene3D" id="3.40.50.2300">
    <property type="match status" value="1"/>
</dbReference>
<dbReference type="Proteomes" id="UP001143474">
    <property type="component" value="Unassembled WGS sequence"/>
</dbReference>
<evidence type="ECO:0000256" key="5">
    <source>
        <dbReference type="PROSITE-ProRule" id="PRU00169"/>
    </source>
</evidence>
<feature type="domain" description="HTH luxR-type" evidence="7">
    <location>
        <begin position="201"/>
        <end position="266"/>
    </location>
</feature>
<evidence type="ECO:0000256" key="4">
    <source>
        <dbReference type="ARBA" id="ARBA00023163"/>
    </source>
</evidence>
<evidence type="ECO:0000259" key="8">
    <source>
        <dbReference type="PROSITE" id="PS50110"/>
    </source>
</evidence>
<evidence type="ECO:0000313" key="10">
    <source>
        <dbReference type="Proteomes" id="UP001143474"/>
    </source>
</evidence>
<proteinExistence type="predicted"/>
<keyword evidence="3 9" id="KW-0238">DNA-binding</keyword>
<dbReference type="Pfam" id="PF00196">
    <property type="entry name" value="GerE"/>
    <property type="match status" value="1"/>
</dbReference>
<evidence type="ECO:0000256" key="1">
    <source>
        <dbReference type="ARBA" id="ARBA00022553"/>
    </source>
</evidence>
<dbReference type="AlphaFoldDB" id="A0A9W6HY09"/>
<evidence type="ECO:0000313" key="9">
    <source>
        <dbReference type="EMBL" id="GLK08386.1"/>
    </source>
</evidence>
<dbReference type="InterPro" id="IPR011006">
    <property type="entry name" value="CheY-like_superfamily"/>
</dbReference>
<dbReference type="GO" id="GO:0000160">
    <property type="term" value="P:phosphorelay signal transduction system"/>
    <property type="evidence" value="ECO:0007669"/>
    <property type="project" value="InterPro"/>
</dbReference>
<dbReference type="InterPro" id="IPR058245">
    <property type="entry name" value="NreC/VraR/RcsB-like_REC"/>
</dbReference>
<dbReference type="CDD" id="cd17535">
    <property type="entry name" value="REC_NarL-like"/>
    <property type="match status" value="1"/>
</dbReference>
<protein>
    <submittedName>
        <fullName evidence="9">DNA-binding response regulator</fullName>
    </submittedName>
</protein>
<evidence type="ECO:0000256" key="3">
    <source>
        <dbReference type="ARBA" id="ARBA00023125"/>
    </source>
</evidence>
<dbReference type="PANTHER" id="PTHR43214">
    <property type="entry name" value="TWO-COMPONENT RESPONSE REGULATOR"/>
    <property type="match status" value="1"/>
</dbReference>
<dbReference type="Pfam" id="PF00072">
    <property type="entry name" value="Response_reg"/>
    <property type="match status" value="1"/>
</dbReference>
<dbReference type="InterPro" id="IPR039420">
    <property type="entry name" value="WalR-like"/>
</dbReference>
<name>A0A9W6HY09_9ACTN</name>
<dbReference type="EMBL" id="BSEV01000002">
    <property type="protein sequence ID" value="GLK08386.1"/>
    <property type="molecule type" value="Genomic_DNA"/>
</dbReference>
<gene>
    <name evidence="9" type="ORF">GCM10017600_17910</name>
</gene>
<feature type="modified residue" description="4-aspartylphosphate" evidence="5">
    <location>
        <position position="113"/>
    </location>
</feature>
<sequence>MTSSDHRRVSSSGTPSPSSSGTPSPDSPGTTPSAAPGTTPSADLGTAPSGDPGTTPSGGRIRVLVADDQPVVLRGFAAVLDAQPDLTVVGTAPDGVRAVRLAGETHPDVALLDIRMPEMDGIEAARRILETETTRIIMITTFDLDDYVYDALTAGASGFLLKDVRADDLAEAVRTVARGDALLAPKVTRRLIAEFSRQRRPVTPGGSLTPREVEVLRLIAQGLSNAEIAARLVVTEHTVKTHVARLLAKLNLRDRTQAVIHAYESGLVVPRA</sequence>
<feature type="domain" description="Response regulatory" evidence="8">
    <location>
        <begin position="62"/>
        <end position="177"/>
    </location>
</feature>
<dbReference type="SUPFAM" id="SSF52172">
    <property type="entry name" value="CheY-like"/>
    <property type="match status" value="1"/>
</dbReference>
<dbReference type="PANTHER" id="PTHR43214:SF24">
    <property type="entry name" value="TRANSCRIPTIONAL REGULATORY PROTEIN NARL-RELATED"/>
    <property type="match status" value="1"/>
</dbReference>
<dbReference type="InterPro" id="IPR000792">
    <property type="entry name" value="Tscrpt_reg_LuxR_C"/>
</dbReference>